<protein>
    <submittedName>
        <fullName evidence="1">Uncharacterized protein</fullName>
    </submittedName>
</protein>
<gene>
    <name evidence="1" type="ORF">M404DRAFT_1008763</name>
</gene>
<evidence type="ECO:0000313" key="1">
    <source>
        <dbReference type="EMBL" id="KIN93781.1"/>
    </source>
</evidence>
<sequence length="67" mass="7951">MLELWETLDGCQFLCKEAELKFKNIWIPDHVTALSVHGPAYEMRAQTLQQNYKLLFATWCLRLDSYE</sequence>
<name>A0A0C3J7X9_PISTI</name>
<organism evidence="1 2">
    <name type="scientific">Pisolithus tinctorius Marx 270</name>
    <dbReference type="NCBI Taxonomy" id="870435"/>
    <lineage>
        <taxon>Eukaryota</taxon>
        <taxon>Fungi</taxon>
        <taxon>Dikarya</taxon>
        <taxon>Basidiomycota</taxon>
        <taxon>Agaricomycotina</taxon>
        <taxon>Agaricomycetes</taxon>
        <taxon>Agaricomycetidae</taxon>
        <taxon>Boletales</taxon>
        <taxon>Sclerodermatineae</taxon>
        <taxon>Pisolithaceae</taxon>
        <taxon>Pisolithus</taxon>
    </lineage>
</organism>
<dbReference type="EMBL" id="KN832136">
    <property type="protein sequence ID" value="KIN93781.1"/>
    <property type="molecule type" value="Genomic_DNA"/>
</dbReference>
<dbReference type="AlphaFoldDB" id="A0A0C3J7X9"/>
<accession>A0A0C3J7X9</accession>
<evidence type="ECO:0000313" key="2">
    <source>
        <dbReference type="Proteomes" id="UP000054217"/>
    </source>
</evidence>
<dbReference type="InParanoid" id="A0A0C3J7X9"/>
<reference evidence="1 2" key="1">
    <citation type="submission" date="2014-04" db="EMBL/GenBank/DDBJ databases">
        <authorList>
            <consortium name="DOE Joint Genome Institute"/>
            <person name="Kuo A."/>
            <person name="Kohler A."/>
            <person name="Costa M.D."/>
            <person name="Nagy L.G."/>
            <person name="Floudas D."/>
            <person name="Copeland A."/>
            <person name="Barry K.W."/>
            <person name="Cichocki N."/>
            <person name="Veneault-Fourrey C."/>
            <person name="LaButti K."/>
            <person name="Lindquist E.A."/>
            <person name="Lipzen A."/>
            <person name="Lundell T."/>
            <person name="Morin E."/>
            <person name="Murat C."/>
            <person name="Sun H."/>
            <person name="Tunlid A."/>
            <person name="Henrissat B."/>
            <person name="Grigoriev I.V."/>
            <person name="Hibbett D.S."/>
            <person name="Martin F."/>
            <person name="Nordberg H.P."/>
            <person name="Cantor M.N."/>
            <person name="Hua S.X."/>
        </authorList>
    </citation>
    <scope>NUCLEOTIDE SEQUENCE [LARGE SCALE GENOMIC DNA]</scope>
    <source>
        <strain evidence="1 2">Marx 270</strain>
    </source>
</reference>
<proteinExistence type="predicted"/>
<dbReference type="Proteomes" id="UP000054217">
    <property type="component" value="Unassembled WGS sequence"/>
</dbReference>
<dbReference type="HOGENOM" id="CLU_2813425_0_0_1"/>
<reference evidence="2" key="2">
    <citation type="submission" date="2015-01" db="EMBL/GenBank/DDBJ databases">
        <title>Evolutionary Origins and Diversification of the Mycorrhizal Mutualists.</title>
        <authorList>
            <consortium name="DOE Joint Genome Institute"/>
            <consortium name="Mycorrhizal Genomics Consortium"/>
            <person name="Kohler A."/>
            <person name="Kuo A."/>
            <person name="Nagy L.G."/>
            <person name="Floudas D."/>
            <person name="Copeland A."/>
            <person name="Barry K.W."/>
            <person name="Cichocki N."/>
            <person name="Veneault-Fourrey C."/>
            <person name="LaButti K."/>
            <person name="Lindquist E.A."/>
            <person name="Lipzen A."/>
            <person name="Lundell T."/>
            <person name="Morin E."/>
            <person name="Murat C."/>
            <person name="Riley R."/>
            <person name="Ohm R."/>
            <person name="Sun H."/>
            <person name="Tunlid A."/>
            <person name="Henrissat B."/>
            <person name="Grigoriev I.V."/>
            <person name="Hibbett D.S."/>
            <person name="Martin F."/>
        </authorList>
    </citation>
    <scope>NUCLEOTIDE SEQUENCE [LARGE SCALE GENOMIC DNA]</scope>
    <source>
        <strain evidence="2">Marx 270</strain>
    </source>
</reference>
<keyword evidence="2" id="KW-1185">Reference proteome</keyword>